<feature type="transmembrane region" description="Helical" evidence="2">
    <location>
        <begin position="103"/>
        <end position="129"/>
    </location>
</feature>
<protein>
    <submittedName>
        <fullName evidence="3">RBR-type E3 ubiquitin transferase</fullName>
    </submittedName>
</protein>
<reference evidence="3" key="1">
    <citation type="submission" date="2022-07" db="EMBL/GenBank/DDBJ databases">
        <title>Fungi with potential for degradation of polypropylene.</title>
        <authorList>
            <person name="Gostincar C."/>
        </authorList>
    </citation>
    <scope>NUCLEOTIDE SEQUENCE</scope>
    <source>
        <strain evidence="3">EXF-13308</strain>
    </source>
</reference>
<gene>
    <name evidence="3" type="ORF">NKR23_g5141</name>
</gene>
<dbReference type="EMBL" id="JANBVO010000013">
    <property type="protein sequence ID" value="KAJ9148338.1"/>
    <property type="molecule type" value="Genomic_DNA"/>
</dbReference>
<accession>A0AA38VUF2</accession>
<sequence>MDTDFGDITASGTTVQGQSWTPTNGTSGIYQLGNENSTTTAMIFNELRFAAAKSIRTSTIILASFNTIAAFATALGIFYECYSRDKRNRRRNDGTSSTKQPGLTFISSAEIYPFILSLGITVQGIIFAVAQAQGLDNLLSRGCTLVAQFMLPGLFIVPYIQLVFGVEVTLRGLRCKPFPSRGKWDVSLCMAIVGMFLLANFLVADFIRTPDFCFSSLFLFLKLYSVGCFALLAGITATLIGCFAVIFLRLSRNSGIDATERVAASRMVYYIALAIISNAFMTPFFFDVGFVDQKAPGTRALNLSMIASVVANVSGLMTGGLHLFLRSKTLSTIGPKHKSGSYDRHKLKQNIRLRPDSPGSDMDMLQPIRRVDSTSTLIDSEKEEEAALEGGGSAAYGLSSRLNPLGANAVYPMTTFPRTPEPVKMPSATTDSVYSNKLSYSLFPNNAPGTTSSVTLLPATTYSPHTKTSVRNSLKPPPSMMTLTGRHRRDSSMVSSATVQIGLRLSSVDDMPPLNTRIDNDRDVYPLDCPKQQGTGGFTRPSPLAQSEPIISQEEEVEDNVPEDLPRRSPVKDARMKTLPPVPTPTEVRPVQVGDDGPTLSPSVYSPQSPGNAKLPTPKGVGFTLPSARYNSGGTPRSPPPARPRANTNGSTPPLSDRPDWI</sequence>
<dbReference type="Proteomes" id="UP001174694">
    <property type="component" value="Unassembled WGS sequence"/>
</dbReference>
<keyword evidence="3" id="KW-0808">Transferase</keyword>
<feature type="compositionally biased region" description="Basic and acidic residues" evidence="1">
    <location>
        <begin position="564"/>
        <end position="576"/>
    </location>
</feature>
<feature type="compositionally biased region" description="Acidic residues" evidence="1">
    <location>
        <begin position="553"/>
        <end position="562"/>
    </location>
</feature>
<dbReference type="AlphaFoldDB" id="A0AA38VUF2"/>
<feature type="compositionally biased region" description="Polar residues" evidence="1">
    <location>
        <begin position="600"/>
        <end position="611"/>
    </location>
</feature>
<keyword evidence="2" id="KW-0472">Membrane</keyword>
<organism evidence="3 4">
    <name type="scientific">Pleurostoma richardsiae</name>
    <dbReference type="NCBI Taxonomy" id="41990"/>
    <lineage>
        <taxon>Eukaryota</taxon>
        <taxon>Fungi</taxon>
        <taxon>Dikarya</taxon>
        <taxon>Ascomycota</taxon>
        <taxon>Pezizomycotina</taxon>
        <taxon>Sordariomycetes</taxon>
        <taxon>Sordariomycetidae</taxon>
        <taxon>Calosphaeriales</taxon>
        <taxon>Pleurostomataceae</taxon>
        <taxon>Pleurostoma</taxon>
    </lineage>
</organism>
<keyword evidence="2" id="KW-1133">Transmembrane helix</keyword>
<keyword evidence="2" id="KW-0812">Transmembrane</keyword>
<feature type="transmembrane region" description="Helical" evidence="2">
    <location>
        <begin position="60"/>
        <end position="82"/>
    </location>
</feature>
<feature type="region of interest" description="Disordered" evidence="1">
    <location>
        <begin position="532"/>
        <end position="662"/>
    </location>
</feature>
<dbReference type="GO" id="GO:0016740">
    <property type="term" value="F:transferase activity"/>
    <property type="evidence" value="ECO:0007669"/>
    <property type="project" value="UniProtKB-KW"/>
</dbReference>
<feature type="transmembrane region" description="Helical" evidence="2">
    <location>
        <begin position="149"/>
        <end position="170"/>
    </location>
</feature>
<feature type="transmembrane region" description="Helical" evidence="2">
    <location>
        <begin position="306"/>
        <end position="325"/>
    </location>
</feature>
<evidence type="ECO:0000256" key="1">
    <source>
        <dbReference type="SAM" id="MobiDB-lite"/>
    </source>
</evidence>
<feature type="transmembrane region" description="Helical" evidence="2">
    <location>
        <begin position="268"/>
        <end position="286"/>
    </location>
</feature>
<feature type="transmembrane region" description="Helical" evidence="2">
    <location>
        <begin position="223"/>
        <end position="248"/>
    </location>
</feature>
<evidence type="ECO:0000256" key="2">
    <source>
        <dbReference type="SAM" id="Phobius"/>
    </source>
</evidence>
<feature type="transmembrane region" description="Helical" evidence="2">
    <location>
        <begin position="182"/>
        <end position="203"/>
    </location>
</feature>
<proteinExistence type="predicted"/>
<evidence type="ECO:0000313" key="4">
    <source>
        <dbReference type="Proteomes" id="UP001174694"/>
    </source>
</evidence>
<keyword evidence="4" id="KW-1185">Reference proteome</keyword>
<name>A0AA38VUF2_9PEZI</name>
<comment type="caution">
    <text evidence="3">The sequence shown here is derived from an EMBL/GenBank/DDBJ whole genome shotgun (WGS) entry which is preliminary data.</text>
</comment>
<evidence type="ECO:0000313" key="3">
    <source>
        <dbReference type="EMBL" id="KAJ9148338.1"/>
    </source>
</evidence>